<keyword evidence="6 10" id="KW-1133">Transmembrane helix</keyword>
<evidence type="ECO:0000256" key="7">
    <source>
        <dbReference type="ARBA" id="ARBA00023136"/>
    </source>
</evidence>
<comment type="subcellular location">
    <subcellularLocation>
        <location evidence="1">Cell membrane</location>
        <topology evidence="1">Single-pass membrane protein</topology>
    </subcellularLocation>
    <subcellularLocation>
        <location evidence="2">Cell surface</location>
    </subcellularLocation>
</comment>
<proteinExistence type="inferred from homology"/>
<dbReference type="InterPro" id="IPR012902">
    <property type="entry name" value="N_methyl_site"/>
</dbReference>
<dbReference type="AlphaFoldDB" id="A0A380KWT5"/>
<dbReference type="GO" id="GO:0015627">
    <property type="term" value="C:type II protein secretion system complex"/>
    <property type="evidence" value="ECO:0007669"/>
    <property type="project" value="InterPro"/>
</dbReference>
<gene>
    <name evidence="11" type="primary">comYC</name>
    <name evidence="11" type="ORF">NCTC13765_00892</name>
</gene>
<dbReference type="RefSeq" id="WP_018371371.1">
    <property type="nucleotide sequence ID" value="NZ_UHFR01000005.1"/>
</dbReference>
<dbReference type="OrthoDB" id="2232493at2"/>
<evidence type="ECO:0000256" key="1">
    <source>
        <dbReference type="ARBA" id="ARBA00004162"/>
    </source>
</evidence>
<feature type="transmembrane region" description="Helical" evidence="10">
    <location>
        <begin position="12"/>
        <end position="36"/>
    </location>
</feature>
<dbReference type="Pfam" id="PF07963">
    <property type="entry name" value="N_methyl"/>
    <property type="match status" value="1"/>
</dbReference>
<organism evidence="11 12">
    <name type="scientific">Streptococcus massiliensis</name>
    <dbReference type="NCBI Taxonomy" id="313439"/>
    <lineage>
        <taxon>Bacteria</taxon>
        <taxon>Bacillati</taxon>
        <taxon>Bacillota</taxon>
        <taxon>Bacilli</taxon>
        <taxon>Lactobacillales</taxon>
        <taxon>Streptococcaceae</taxon>
        <taxon>Streptococcus</taxon>
    </lineage>
</organism>
<evidence type="ECO:0000256" key="5">
    <source>
        <dbReference type="ARBA" id="ARBA00022692"/>
    </source>
</evidence>
<comment type="similarity">
    <text evidence="9">Belongs to the ComGC family.</text>
</comment>
<keyword evidence="5 10" id="KW-0812">Transmembrane</keyword>
<dbReference type="PIRSF" id="PIRSF029928">
    <property type="entry name" value="Late_competence_ComGC"/>
    <property type="match status" value="1"/>
</dbReference>
<reference evidence="11" key="1">
    <citation type="submission" date="2018-06" db="EMBL/GenBank/DDBJ databases">
        <authorList>
            <consortium name="Pathogen Informatics"/>
            <person name="Doyle S."/>
        </authorList>
    </citation>
    <scope>NUCLEOTIDE SEQUENCE [LARGE SCALE GENOMIC DNA]</scope>
    <source>
        <strain evidence="11">NCTC13765</strain>
    </source>
</reference>
<dbReference type="GO" id="GO:0015628">
    <property type="term" value="P:protein secretion by the type II secretion system"/>
    <property type="evidence" value="ECO:0007669"/>
    <property type="project" value="InterPro"/>
</dbReference>
<evidence type="ECO:0000256" key="6">
    <source>
        <dbReference type="ARBA" id="ARBA00022989"/>
    </source>
</evidence>
<dbReference type="InterPro" id="IPR000983">
    <property type="entry name" value="Bac_GSPG_pilin"/>
</dbReference>
<dbReference type="EMBL" id="UHFR01000005">
    <property type="protein sequence ID" value="SUN76402.1"/>
    <property type="molecule type" value="Genomic_DNA"/>
</dbReference>
<evidence type="ECO:0000256" key="2">
    <source>
        <dbReference type="ARBA" id="ARBA00004241"/>
    </source>
</evidence>
<evidence type="ECO:0000313" key="12">
    <source>
        <dbReference type="Proteomes" id="UP000254634"/>
    </source>
</evidence>
<dbReference type="InterPro" id="IPR053468">
    <property type="entry name" value="ComGE-like"/>
</dbReference>
<keyword evidence="4" id="KW-0488">Methylation</keyword>
<evidence type="ECO:0000256" key="10">
    <source>
        <dbReference type="SAM" id="Phobius"/>
    </source>
</evidence>
<dbReference type="GO" id="GO:0009986">
    <property type="term" value="C:cell surface"/>
    <property type="evidence" value="ECO:0007669"/>
    <property type="project" value="UniProtKB-SubCell"/>
</dbReference>
<dbReference type="Gene3D" id="3.30.700.10">
    <property type="entry name" value="Glycoprotein, Type 4 Pilin"/>
    <property type="match status" value="1"/>
</dbReference>
<dbReference type="STRING" id="1123307.GCA_000380065_00686"/>
<name>A0A380KWT5_9STRE</name>
<dbReference type="InterPro" id="IPR045584">
    <property type="entry name" value="Pilin-like"/>
</dbReference>
<dbReference type="NCBIfam" id="NF041013">
    <property type="entry name" value="T4P_ComGE"/>
    <property type="match status" value="1"/>
</dbReference>
<dbReference type="Proteomes" id="UP000254634">
    <property type="component" value="Unassembled WGS sequence"/>
</dbReference>
<dbReference type="GO" id="GO:0030420">
    <property type="term" value="P:establishment of competence for transformation"/>
    <property type="evidence" value="ECO:0007669"/>
    <property type="project" value="UniProtKB-KW"/>
</dbReference>
<accession>A0A380KWT5</accession>
<evidence type="ECO:0000256" key="8">
    <source>
        <dbReference type="ARBA" id="ARBA00023287"/>
    </source>
</evidence>
<dbReference type="NCBIfam" id="NF040999">
    <property type="entry name" value="pilin_ComGC"/>
    <property type="match status" value="1"/>
</dbReference>
<dbReference type="InterPro" id="IPR016940">
    <property type="entry name" value="ComGC"/>
</dbReference>
<keyword evidence="8" id="KW-0178">Competence</keyword>
<keyword evidence="12" id="KW-1185">Reference proteome</keyword>
<evidence type="ECO:0000256" key="9">
    <source>
        <dbReference type="ARBA" id="ARBA00043982"/>
    </source>
</evidence>
<evidence type="ECO:0000256" key="4">
    <source>
        <dbReference type="ARBA" id="ARBA00022481"/>
    </source>
</evidence>
<evidence type="ECO:0000313" key="11">
    <source>
        <dbReference type="EMBL" id="SUN76402.1"/>
    </source>
</evidence>
<dbReference type="PRINTS" id="PR00813">
    <property type="entry name" value="BCTERIALGSPG"/>
</dbReference>
<dbReference type="NCBIfam" id="TIGR02532">
    <property type="entry name" value="IV_pilin_GFxxxE"/>
    <property type="match status" value="1"/>
</dbReference>
<sequence>MKKLFLTIKKSTVKAFTLIEMLVVLLIISVLMLLFVPNLTKQKDAVTEKGNAAVVKVVESQAELYALDHPNDTVTVAKLQMEGKITDSQAKAYRAYYAKNTSETPNVGS</sequence>
<keyword evidence="7 10" id="KW-0472">Membrane</keyword>
<dbReference type="SUPFAM" id="SSF54523">
    <property type="entry name" value="Pili subunits"/>
    <property type="match status" value="1"/>
</dbReference>
<keyword evidence="3" id="KW-1003">Cell membrane</keyword>
<dbReference type="GO" id="GO:0005886">
    <property type="term" value="C:plasma membrane"/>
    <property type="evidence" value="ECO:0007669"/>
    <property type="project" value="UniProtKB-SubCell"/>
</dbReference>
<protein>
    <submittedName>
        <fullName evidence="11">Putative competence protein ComYC</fullName>
    </submittedName>
</protein>
<evidence type="ECO:0000256" key="3">
    <source>
        <dbReference type="ARBA" id="ARBA00022475"/>
    </source>
</evidence>